<dbReference type="RefSeq" id="XP_007415280.1">
    <property type="nucleotide sequence ID" value="XM_007415218.1"/>
</dbReference>
<evidence type="ECO:0000259" key="10">
    <source>
        <dbReference type="PROSITE" id="PS51760"/>
    </source>
</evidence>
<dbReference type="EMBL" id="GL883138">
    <property type="protein sequence ID" value="EGG01430.1"/>
    <property type="molecule type" value="Genomic_DNA"/>
</dbReference>
<evidence type="ECO:0000313" key="11">
    <source>
        <dbReference type="EMBL" id="EGG01430.1"/>
    </source>
</evidence>
<evidence type="ECO:0000256" key="3">
    <source>
        <dbReference type="ARBA" id="ARBA00022651"/>
    </source>
</evidence>
<dbReference type="Pfam" id="PF00331">
    <property type="entry name" value="Glyco_hydro_10"/>
    <property type="match status" value="1"/>
</dbReference>
<feature type="domain" description="GH10" evidence="10">
    <location>
        <begin position="37"/>
        <end position="343"/>
    </location>
</feature>
<comment type="catalytic activity">
    <reaction evidence="1 9">
        <text>Endohydrolysis of (1-&gt;4)-beta-D-xylosidic linkages in xylans.</text>
        <dbReference type="EC" id="3.2.1.8"/>
    </reaction>
</comment>
<evidence type="ECO:0000256" key="2">
    <source>
        <dbReference type="ARBA" id="ARBA00007495"/>
    </source>
</evidence>
<dbReference type="InterPro" id="IPR044846">
    <property type="entry name" value="GH10"/>
</dbReference>
<dbReference type="GeneID" id="18924260"/>
<keyword evidence="6 9" id="KW-0119">Carbohydrate metabolism</keyword>
<evidence type="ECO:0000256" key="1">
    <source>
        <dbReference type="ARBA" id="ARBA00000681"/>
    </source>
</evidence>
<evidence type="ECO:0000256" key="7">
    <source>
        <dbReference type="ARBA" id="ARBA00023295"/>
    </source>
</evidence>
<dbReference type="PROSITE" id="PS51760">
    <property type="entry name" value="GH10_2"/>
    <property type="match status" value="1"/>
</dbReference>
<dbReference type="PRINTS" id="PR00134">
    <property type="entry name" value="GLHYDRLASE10"/>
</dbReference>
<accession>F4S1T6</accession>
<name>F4S1T6_MELLP</name>
<organism evidence="12">
    <name type="scientific">Melampsora larici-populina (strain 98AG31 / pathotype 3-4-7)</name>
    <name type="common">Poplar leaf rust fungus</name>
    <dbReference type="NCBI Taxonomy" id="747676"/>
    <lineage>
        <taxon>Eukaryota</taxon>
        <taxon>Fungi</taxon>
        <taxon>Dikarya</taxon>
        <taxon>Basidiomycota</taxon>
        <taxon>Pucciniomycotina</taxon>
        <taxon>Pucciniomycetes</taxon>
        <taxon>Pucciniales</taxon>
        <taxon>Melampsoraceae</taxon>
        <taxon>Melampsora</taxon>
    </lineage>
</organism>
<dbReference type="SMART" id="SM00633">
    <property type="entry name" value="Glyco_10"/>
    <property type="match status" value="1"/>
</dbReference>
<dbReference type="PANTHER" id="PTHR31490">
    <property type="entry name" value="GLYCOSYL HYDROLASE"/>
    <property type="match status" value="1"/>
</dbReference>
<keyword evidence="12" id="KW-1185">Reference proteome</keyword>
<dbReference type="VEuPathDB" id="FungiDB:MELLADRAFT_111031"/>
<keyword evidence="8 9" id="KW-0624">Polysaccharide degradation</keyword>
<protein>
    <recommendedName>
        <fullName evidence="9">Beta-xylanase</fullName>
        <ecNumber evidence="9">3.2.1.8</ecNumber>
    </recommendedName>
</protein>
<keyword evidence="3" id="KW-0858">Xylan degradation</keyword>
<dbReference type="Proteomes" id="UP000001072">
    <property type="component" value="Unassembled WGS sequence"/>
</dbReference>
<dbReference type="GO" id="GO:0031176">
    <property type="term" value="F:endo-1,4-beta-xylanase activity"/>
    <property type="evidence" value="ECO:0007669"/>
    <property type="project" value="UniProtKB-EC"/>
</dbReference>
<evidence type="ECO:0000313" key="12">
    <source>
        <dbReference type="Proteomes" id="UP000001072"/>
    </source>
</evidence>
<evidence type="ECO:0000256" key="8">
    <source>
        <dbReference type="ARBA" id="ARBA00023326"/>
    </source>
</evidence>
<comment type="similarity">
    <text evidence="2 9">Belongs to the glycosyl hydrolase 10 (cellulase F) family.</text>
</comment>
<dbReference type="HOGENOM" id="CLU_020161_6_0_1"/>
<evidence type="ECO:0000256" key="6">
    <source>
        <dbReference type="ARBA" id="ARBA00023277"/>
    </source>
</evidence>
<dbReference type="KEGG" id="mlr:MELLADRAFT_111031"/>
<gene>
    <name evidence="11" type="ORF">MELLADRAFT_111031</name>
</gene>
<evidence type="ECO:0000256" key="5">
    <source>
        <dbReference type="ARBA" id="ARBA00022801"/>
    </source>
</evidence>
<dbReference type="InterPro" id="IPR001000">
    <property type="entry name" value="GH10_dom"/>
</dbReference>
<keyword evidence="5 9" id="KW-0378">Hydrolase</keyword>
<dbReference type="SUPFAM" id="SSF51445">
    <property type="entry name" value="(Trans)glycosidases"/>
    <property type="match status" value="1"/>
</dbReference>
<sequence length="346" mass="39558">MNFILLQVIISFTFDSKFVHGSTSTPYLTQTHSKLKSRDEISVSIPYKGVAVNSTLLKIDSEYRKIIEEGFEVLTPENAMKWELTEKVRGVFTFEDADEIVNYASEHNKRSRGHTIIWQQQVPSWLPELDPEELIKAIQDHLKALLHHYKGRLYAIDICNEIIEEDGSFKNTFWYQKLNKTFPRIALKTARELDPTVKLYINDYSIEAINKKSDGLYQLAKELKEQGLLDGIGFQSHFTVGGVPKDMQENLERFAALDLDVAITELDIRMKLPSSNEDINQQAQDYSNVVKICRSIARCVGITLWGVSYQNSWIPSFFPGTGAALLYDENYKPTKAFEAFSSAFMS</sequence>
<reference evidence="12" key="1">
    <citation type="journal article" date="2011" name="Proc. Natl. Acad. Sci. U.S.A.">
        <title>Obligate biotrophy features unraveled by the genomic analysis of rust fungi.</title>
        <authorList>
            <person name="Duplessis S."/>
            <person name="Cuomo C.A."/>
            <person name="Lin Y.-C."/>
            <person name="Aerts A."/>
            <person name="Tisserant E."/>
            <person name="Veneault-Fourrey C."/>
            <person name="Joly D.L."/>
            <person name="Hacquard S."/>
            <person name="Amselem J."/>
            <person name="Cantarel B.L."/>
            <person name="Chiu R."/>
            <person name="Coutinho P.M."/>
            <person name="Feau N."/>
            <person name="Field M."/>
            <person name="Frey P."/>
            <person name="Gelhaye E."/>
            <person name="Goldberg J."/>
            <person name="Grabherr M.G."/>
            <person name="Kodira C.D."/>
            <person name="Kohler A."/>
            <person name="Kuees U."/>
            <person name="Lindquist E.A."/>
            <person name="Lucas S.M."/>
            <person name="Mago R."/>
            <person name="Mauceli E."/>
            <person name="Morin E."/>
            <person name="Murat C."/>
            <person name="Pangilinan J.L."/>
            <person name="Park R."/>
            <person name="Pearson M."/>
            <person name="Quesneville H."/>
            <person name="Rouhier N."/>
            <person name="Sakthikumar S."/>
            <person name="Salamov A.A."/>
            <person name="Schmutz J."/>
            <person name="Selles B."/>
            <person name="Shapiro H."/>
            <person name="Tanguay P."/>
            <person name="Tuskan G.A."/>
            <person name="Henrissat B."/>
            <person name="Van de Peer Y."/>
            <person name="Rouze P."/>
            <person name="Ellis J.G."/>
            <person name="Dodds P.N."/>
            <person name="Schein J.E."/>
            <person name="Zhong S."/>
            <person name="Hamelin R.C."/>
            <person name="Grigoriev I.V."/>
            <person name="Szabo L.J."/>
            <person name="Martin F."/>
        </authorList>
    </citation>
    <scope>NUCLEOTIDE SEQUENCE [LARGE SCALE GENOMIC DNA]</scope>
    <source>
        <strain evidence="12">98AG31 / pathotype 3-4-7</strain>
    </source>
</reference>
<keyword evidence="4" id="KW-0732">Signal</keyword>
<dbReference type="Gene3D" id="3.20.20.80">
    <property type="entry name" value="Glycosidases"/>
    <property type="match status" value="1"/>
</dbReference>
<dbReference type="EC" id="3.2.1.8" evidence="9"/>
<dbReference type="InterPro" id="IPR017853">
    <property type="entry name" value="GH"/>
</dbReference>
<dbReference type="OrthoDB" id="3055998at2759"/>
<keyword evidence="7 9" id="KW-0326">Glycosidase</keyword>
<dbReference type="InParanoid" id="F4S1T6"/>
<dbReference type="eggNOG" id="ENOG502QR4K">
    <property type="taxonomic scope" value="Eukaryota"/>
</dbReference>
<evidence type="ECO:0000256" key="4">
    <source>
        <dbReference type="ARBA" id="ARBA00022729"/>
    </source>
</evidence>
<evidence type="ECO:0000256" key="9">
    <source>
        <dbReference type="RuleBase" id="RU361174"/>
    </source>
</evidence>
<dbReference type="GO" id="GO:0045493">
    <property type="term" value="P:xylan catabolic process"/>
    <property type="evidence" value="ECO:0007669"/>
    <property type="project" value="UniProtKB-KW"/>
</dbReference>
<dbReference type="AlphaFoldDB" id="F4S1T6"/>
<dbReference type="PANTHER" id="PTHR31490:SF88">
    <property type="entry name" value="BETA-XYLANASE"/>
    <property type="match status" value="1"/>
</dbReference>
<proteinExistence type="inferred from homology"/>